<dbReference type="Proteomes" id="UP001381693">
    <property type="component" value="Unassembled WGS sequence"/>
</dbReference>
<evidence type="ECO:0000256" key="4">
    <source>
        <dbReference type="ARBA" id="ARBA00022741"/>
    </source>
</evidence>
<dbReference type="SMART" id="SM00220">
    <property type="entry name" value="S_TKc"/>
    <property type="match status" value="1"/>
</dbReference>
<accession>A0AAN8XM93</accession>
<keyword evidence="3" id="KW-0808">Transferase</keyword>
<dbReference type="GO" id="GO:0004674">
    <property type="term" value="F:protein serine/threonine kinase activity"/>
    <property type="evidence" value="ECO:0007669"/>
    <property type="project" value="UniProtKB-KW"/>
</dbReference>
<dbReference type="AlphaFoldDB" id="A0AAN8XM93"/>
<keyword evidence="4" id="KW-0547">Nucleotide-binding</keyword>
<dbReference type="PROSITE" id="PS00109">
    <property type="entry name" value="PROTEIN_KINASE_TYR"/>
    <property type="match status" value="1"/>
</dbReference>
<dbReference type="InterPro" id="IPR000719">
    <property type="entry name" value="Prot_kinase_dom"/>
</dbReference>
<dbReference type="PANTHER" id="PTHR24363">
    <property type="entry name" value="SERINE/THREONINE PROTEIN KINASE"/>
    <property type="match status" value="1"/>
</dbReference>
<dbReference type="PROSITE" id="PS50011">
    <property type="entry name" value="PROTEIN_KINASE_DOM"/>
    <property type="match status" value="1"/>
</dbReference>
<comment type="caution">
    <text evidence="10">The sequence shown here is derived from an EMBL/GenBank/DDBJ whole genome shotgun (WGS) entry which is preliminary data.</text>
</comment>
<dbReference type="GO" id="GO:0005524">
    <property type="term" value="F:ATP binding"/>
    <property type="evidence" value="ECO:0007669"/>
    <property type="project" value="UniProtKB-KW"/>
</dbReference>
<keyword evidence="11" id="KW-1185">Reference proteome</keyword>
<keyword evidence="2" id="KW-0723">Serine/threonine-protein kinase</keyword>
<keyword evidence="6" id="KW-0067">ATP-binding</keyword>
<dbReference type="InterPro" id="IPR011009">
    <property type="entry name" value="Kinase-like_dom_sf"/>
</dbReference>
<dbReference type="EC" id="2.7.11.1" evidence="1"/>
<protein>
    <recommendedName>
        <fullName evidence="1">non-specific serine/threonine protein kinase</fullName>
        <ecNumber evidence="1">2.7.11.1</ecNumber>
    </recommendedName>
</protein>
<evidence type="ECO:0000313" key="10">
    <source>
        <dbReference type="EMBL" id="KAK7080764.1"/>
    </source>
</evidence>
<evidence type="ECO:0000256" key="7">
    <source>
        <dbReference type="ARBA" id="ARBA00047899"/>
    </source>
</evidence>
<dbReference type="Gene3D" id="1.10.510.10">
    <property type="entry name" value="Transferase(Phosphotransferase) domain 1"/>
    <property type="match status" value="1"/>
</dbReference>
<evidence type="ECO:0000256" key="1">
    <source>
        <dbReference type="ARBA" id="ARBA00012513"/>
    </source>
</evidence>
<dbReference type="EMBL" id="JAXCGZ010005799">
    <property type="protein sequence ID" value="KAK7080764.1"/>
    <property type="molecule type" value="Genomic_DNA"/>
</dbReference>
<dbReference type="InterPro" id="IPR008266">
    <property type="entry name" value="Tyr_kinase_AS"/>
</dbReference>
<evidence type="ECO:0000256" key="3">
    <source>
        <dbReference type="ARBA" id="ARBA00022679"/>
    </source>
</evidence>
<comment type="catalytic activity">
    <reaction evidence="7">
        <text>L-threonyl-[protein] + ATP = O-phospho-L-threonyl-[protein] + ADP + H(+)</text>
        <dbReference type="Rhea" id="RHEA:46608"/>
        <dbReference type="Rhea" id="RHEA-COMP:11060"/>
        <dbReference type="Rhea" id="RHEA-COMP:11605"/>
        <dbReference type="ChEBI" id="CHEBI:15378"/>
        <dbReference type="ChEBI" id="CHEBI:30013"/>
        <dbReference type="ChEBI" id="CHEBI:30616"/>
        <dbReference type="ChEBI" id="CHEBI:61977"/>
        <dbReference type="ChEBI" id="CHEBI:456216"/>
        <dbReference type="EC" id="2.7.11.1"/>
    </reaction>
</comment>
<reference evidence="10 11" key="1">
    <citation type="submission" date="2023-11" db="EMBL/GenBank/DDBJ databases">
        <title>Halocaridina rubra genome assembly.</title>
        <authorList>
            <person name="Smith C."/>
        </authorList>
    </citation>
    <scope>NUCLEOTIDE SEQUENCE [LARGE SCALE GENOMIC DNA]</scope>
    <source>
        <strain evidence="10">EP-1</strain>
        <tissue evidence="10">Whole</tissue>
    </source>
</reference>
<evidence type="ECO:0000259" key="9">
    <source>
        <dbReference type="PROSITE" id="PS50011"/>
    </source>
</evidence>
<name>A0AAN8XM93_HALRR</name>
<sequence length="375" mass="42960">MYPLITRLFDSRAWITFIVLFRAISGYFYNSRSYKMKIPREITSKRCSRSLKSASSGWIPDLSSYSGCRGIVNRLSLFLYKQKYLWKFIIKKPSPVLTSRVVSSADLSLRELEEQLMQHSDFEHLVKSDIIEEAKALEVPLVSLKSLNFSKKEYLGGGAVGRAYVKSFTDVGTVCIKLCLYKDKRLGWIEVLQEARNALVLKGIEGTTQLLALCPVEPFGLIISYAGSKNLLGYLKTRGSEKDDKQVLWILIEVLQILKNIHERGLSHNDVTSRNIVISGVTRRPTLIDYGHSRELGSYFFCPHVLQVPWPENLGLVPLTSTVDIYSFGRMLMNLLRYIEDKKIKRGLRKISMKCLMKKMENIDIVIEEFKKLLI</sequence>
<dbReference type="Pfam" id="PF00069">
    <property type="entry name" value="Pkinase"/>
    <property type="match status" value="1"/>
</dbReference>
<dbReference type="PANTHER" id="PTHR24363:SF0">
    <property type="entry name" value="SERINE_THREONINE KINASE LIKE DOMAIN CONTAINING 1"/>
    <property type="match status" value="1"/>
</dbReference>
<organism evidence="10 11">
    <name type="scientific">Halocaridina rubra</name>
    <name type="common">Hawaiian red shrimp</name>
    <dbReference type="NCBI Taxonomy" id="373956"/>
    <lineage>
        <taxon>Eukaryota</taxon>
        <taxon>Metazoa</taxon>
        <taxon>Ecdysozoa</taxon>
        <taxon>Arthropoda</taxon>
        <taxon>Crustacea</taxon>
        <taxon>Multicrustacea</taxon>
        <taxon>Malacostraca</taxon>
        <taxon>Eumalacostraca</taxon>
        <taxon>Eucarida</taxon>
        <taxon>Decapoda</taxon>
        <taxon>Pleocyemata</taxon>
        <taxon>Caridea</taxon>
        <taxon>Atyoidea</taxon>
        <taxon>Atyidae</taxon>
        <taxon>Halocaridina</taxon>
    </lineage>
</organism>
<dbReference type="SUPFAM" id="SSF56112">
    <property type="entry name" value="Protein kinase-like (PK-like)"/>
    <property type="match status" value="1"/>
</dbReference>
<evidence type="ECO:0000313" key="11">
    <source>
        <dbReference type="Proteomes" id="UP001381693"/>
    </source>
</evidence>
<comment type="catalytic activity">
    <reaction evidence="8">
        <text>L-seryl-[protein] + ATP = O-phospho-L-seryl-[protein] + ADP + H(+)</text>
        <dbReference type="Rhea" id="RHEA:17989"/>
        <dbReference type="Rhea" id="RHEA-COMP:9863"/>
        <dbReference type="Rhea" id="RHEA-COMP:11604"/>
        <dbReference type="ChEBI" id="CHEBI:15378"/>
        <dbReference type="ChEBI" id="CHEBI:29999"/>
        <dbReference type="ChEBI" id="CHEBI:30616"/>
        <dbReference type="ChEBI" id="CHEBI:83421"/>
        <dbReference type="ChEBI" id="CHEBI:456216"/>
        <dbReference type="EC" id="2.7.11.1"/>
    </reaction>
</comment>
<evidence type="ECO:0000256" key="6">
    <source>
        <dbReference type="ARBA" id="ARBA00022840"/>
    </source>
</evidence>
<evidence type="ECO:0000256" key="2">
    <source>
        <dbReference type="ARBA" id="ARBA00022527"/>
    </source>
</evidence>
<proteinExistence type="predicted"/>
<feature type="domain" description="Protein kinase" evidence="9">
    <location>
        <begin position="149"/>
        <end position="375"/>
    </location>
</feature>
<evidence type="ECO:0000256" key="5">
    <source>
        <dbReference type="ARBA" id="ARBA00022777"/>
    </source>
</evidence>
<evidence type="ECO:0000256" key="8">
    <source>
        <dbReference type="ARBA" id="ARBA00048679"/>
    </source>
</evidence>
<gene>
    <name evidence="10" type="ORF">SK128_012902</name>
</gene>
<keyword evidence="5" id="KW-0418">Kinase</keyword>